<dbReference type="InterPro" id="IPR017342">
    <property type="entry name" value="S-AdoMet-dep_Met_synth_prd"/>
</dbReference>
<name>A0ABT1S8R3_9FIRM</name>
<accession>A0ABT1S8R3</accession>
<dbReference type="RefSeq" id="WP_256310891.1">
    <property type="nucleotide sequence ID" value="NZ_JANGAC010000004.1"/>
</dbReference>
<comment type="caution">
    <text evidence="1">The sequence shown here is derived from an EMBL/GenBank/DDBJ whole genome shotgun (WGS) entry which is preliminary data.</text>
</comment>
<evidence type="ECO:0000313" key="2">
    <source>
        <dbReference type="Proteomes" id="UP001524478"/>
    </source>
</evidence>
<reference evidence="1 2" key="1">
    <citation type="submission" date="2022-06" db="EMBL/GenBank/DDBJ databases">
        <title>Isolation of gut microbiota from human fecal samples.</title>
        <authorList>
            <person name="Pamer E.G."/>
            <person name="Barat B."/>
            <person name="Waligurski E."/>
            <person name="Medina S."/>
            <person name="Paddock L."/>
            <person name="Mostad J."/>
        </authorList>
    </citation>
    <scope>NUCLEOTIDE SEQUENCE [LARGE SCALE GENOMIC DNA]</scope>
    <source>
        <strain evidence="1 2">DFI.7.95</strain>
    </source>
</reference>
<organism evidence="1 2">
    <name type="scientific">Tissierella carlieri</name>
    <dbReference type="NCBI Taxonomy" id="689904"/>
    <lineage>
        <taxon>Bacteria</taxon>
        <taxon>Bacillati</taxon>
        <taxon>Bacillota</taxon>
        <taxon>Tissierellia</taxon>
        <taxon>Tissierellales</taxon>
        <taxon>Tissierellaceae</taxon>
        <taxon>Tissierella</taxon>
    </lineage>
</organism>
<dbReference type="InterPro" id="IPR037010">
    <property type="entry name" value="VitB12-dep_Met_synth_activ_sf"/>
</dbReference>
<sequence length="225" mass="25075">MDRIEKNKAEILRYLGYRNQEIDSVTNMIIEEAIDEINYLKKEKYIYRFFCISKGKGKLLLDNSSLKLIGNDIKKHLNKSESCVLMAATLGHDVDTKIRYYEKTSMTKALILDACATAAIEEICDRLCEDIGDIIAQDNKKLTSRYSPGYGDFPLNIQSDFLEVLGAKKSIGLTASSESILIPRKSVTAIAGIIDIESKAEEISCLNCNKYAACNFSKGDARCGT</sequence>
<gene>
    <name evidence="1" type="ORF">NE686_06530</name>
</gene>
<dbReference type="SUPFAM" id="SSF56507">
    <property type="entry name" value="Methionine synthase activation domain-like"/>
    <property type="match status" value="1"/>
</dbReference>
<protein>
    <submittedName>
        <fullName evidence="1">Methionine synthase</fullName>
    </submittedName>
</protein>
<dbReference type="PIRSF" id="PIRSF037984">
    <property type="entry name" value="Met_synth_TM0269_prd"/>
    <property type="match status" value="1"/>
</dbReference>
<evidence type="ECO:0000313" key="1">
    <source>
        <dbReference type="EMBL" id="MCQ4922732.1"/>
    </source>
</evidence>
<dbReference type="Proteomes" id="UP001524478">
    <property type="component" value="Unassembled WGS sequence"/>
</dbReference>
<dbReference type="Gene3D" id="3.40.109.40">
    <property type="match status" value="1"/>
</dbReference>
<proteinExistence type="predicted"/>
<dbReference type="EMBL" id="JANGAC010000004">
    <property type="protein sequence ID" value="MCQ4922732.1"/>
    <property type="molecule type" value="Genomic_DNA"/>
</dbReference>
<keyword evidence="2" id="KW-1185">Reference proteome</keyword>